<feature type="binding site" evidence="13">
    <location>
        <begin position="383"/>
        <end position="387"/>
    </location>
    <ligand>
        <name>IMP</name>
        <dbReference type="ChEBI" id="CHEBI:58053"/>
    </ligand>
</feature>
<dbReference type="RefSeq" id="WP_086078292.1">
    <property type="nucleotide sequence ID" value="NZ_CP021111.1"/>
</dbReference>
<evidence type="ECO:0000256" key="1">
    <source>
        <dbReference type="ARBA" id="ARBA00001958"/>
    </source>
</evidence>
<dbReference type="SMART" id="SM01240">
    <property type="entry name" value="IMPDH"/>
    <property type="match status" value="1"/>
</dbReference>
<dbReference type="CDD" id="cd04601">
    <property type="entry name" value="CBS_pair_IMPDH"/>
    <property type="match status" value="1"/>
</dbReference>
<gene>
    <name evidence="13" type="primary">guaB</name>
    <name evidence="21" type="ORF">CAL15_09070</name>
</gene>
<dbReference type="OrthoDB" id="9805398at2"/>
<dbReference type="GO" id="GO:0006183">
    <property type="term" value="P:GTP biosynthetic process"/>
    <property type="evidence" value="ECO:0007669"/>
    <property type="project" value="TreeGrafter"/>
</dbReference>
<feature type="binding site" evidence="13">
    <location>
        <position position="468"/>
    </location>
    <ligand>
        <name>K(+)</name>
        <dbReference type="ChEBI" id="CHEBI:29103"/>
        <note>ligand shared between two tetrameric partners</note>
    </ligand>
</feature>
<dbReference type="GO" id="GO:0006177">
    <property type="term" value="P:GMP biosynthetic process"/>
    <property type="evidence" value="ECO:0007669"/>
    <property type="project" value="UniProtKB-UniRule"/>
</dbReference>
<evidence type="ECO:0000259" key="20">
    <source>
        <dbReference type="PROSITE" id="PS51371"/>
    </source>
</evidence>
<evidence type="ECO:0000256" key="19">
    <source>
        <dbReference type="RuleBase" id="RU003928"/>
    </source>
</evidence>
<comment type="catalytic activity">
    <reaction evidence="12 13 19">
        <text>IMP + NAD(+) + H2O = XMP + NADH + H(+)</text>
        <dbReference type="Rhea" id="RHEA:11708"/>
        <dbReference type="ChEBI" id="CHEBI:15377"/>
        <dbReference type="ChEBI" id="CHEBI:15378"/>
        <dbReference type="ChEBI" id="CHEBI:57464"/>
        <dbReference type="ChEBI" id="CHEBI:57540"/>
        <dbReference type="ChEBI" id="CHEBI:57945"/>
        <dbReference type="ChEBI" id="CHEBI:58053"/>
        <dbReference type="EC" id="1.1.1.205"/>
    </reaction>
</comment>
<feature type="binding site" description="in other chain" evidence="13 16">
    <location>
        <position position="298"/>
    </location>
    <ligand>
        <name>K(+)</name>
        <dbReference type="ChEBI" id="CHEBI:29103"/>
        <note>ligand shared between two tetrameric partners</note>
    </ligand>
</feature>
<evidence type="ECO:0000256" key="18">
    <source>
        <dbReference type="RuleBase" id="RU003927"/>
    </source>
</evidence>
<keyword evidence="4 13" id="KW-0479">Metal-binding</keyword>
<evidence type="ECO:0000256" key="10">
    <source>
        <dbReference type="ARBA" id="ARBA00023027"/>
    </source>
</evidence>
<feature type="domain" description="CBS" evidence="20">
    <location>
        <begin position="151"/>
        <end position="209"/>
    </location>
</feature>
<dbReference type="PANTHER" id="PTHR11911:SF111">
    <property type="entry name" value="INOSINE-5'-MONOPHOSPHATE DEHYDROGENASE"/>
    <property type="match status" value="1"/>
</dbReference>
<dbReference type="UniPathway" id="UPA00601">
    <property type="reaction ID" value="UER00295"/>
</dbReference>
<evidence type="ECO:0000256" key="11">
    <source>
        <dbReference type="ARBA" id="ARBA00023122"/>
    </source>
</evidence>
<dbReference type="KEGG" id="bgm:CAL15_09070"/>
<comment type="function">
    <text evidence="13">Catalyzes the conversion of inosine 5'-phosphate (IMP) to xanthosine 5'-phosphate (XMP), the first committed and rate-limiting step in the de novo synthesis of guanine nucleotides, and therefore plays an important role in the regulation of cell growth.</text>
</comment>
<feature type="binding site" evidence="13 15">
    <location>
        <begin position="296"/>
        <end position="298"/>
    </location>
    <ligand>
        <name>NAD(+)</name>
        <dbReference type="ChEBI" id="CHEBI:57540"/>
    </ligand>
</feature>
<evidence type="ECO:0000256" key="5">
    <source>
        <dbReference type="ARBA" id="ARBA00022737"/>
    </source>
</evidence>
<evidence type="ECO:0000256" key="8">
    <source>
        <dbReference type="ARBA" id="ARBA00022958"/>
    </source>
</evidence>
<dbReference type="Pfam" id="PF00571">
    <property type="entry name" value="CBS"/>
    <property type="match status" value="2"/>
</dbReference>
<evidence type="ECO:0000256" key="12">
    <source>
        <dbReference type="ARBA" id="ARBA00048028"/>
    </source>
</evidence>
<dbReference type="InterPro" id="IPR015875">
    <property type="entry name" value="IMP_DH/GMP_Rdtase_CS"/>
</dbReference>
<dbReference type="InterPro" id="IPR001093">
    <property type="entry name" value="IMP_DH_GMPRt"/>
</dbReference>
<feature type="binding site" evidence="13">
    <location>
        <begin position="336"/>
        <end position="338"/>
    </location>
    <ligand>
        <name>IMP</name>
        <dbReference type="ChEBI" id="CHEBI:58053"/>
    </ligand>
</feature>
<proteinExistence type="inferred from homology"/>
<reference evidence="21 22" key="1">
    <citation type="submission" date="2017-05" db="EMBL/GenBank/DDBJ databases">
        <title>Complete and WGS of Bordetella genogroups.</title>
        <authorList>
            <person name="Spilker T."/>
            <person name="LiPuma J."/>
        </authorList>
    </citation>
    <scope>NUCLEOTIDE SEQUENCE [LARGE SCALE GENOMIC DNA]</scope>
    <source>
        <strain evidence="21 22">AU7206</strain>
    </source>
</reference>
<dbReference type="GO" id="GO:0046872">
    <property type="term" value="F:metal ion binding"/>
    <property type="evidence" value="ECO:0007669"/>
    <property type="project" value="UniProtKB-UniRule"/>
</dbReference>
<dbReference type="HAMAP" id="MF_01964">
    <property type="entry name" value="IMPDH"/>
    <property type="match status" value="1"/>
</dbReference>
<dbReference type="AlphaFoldDB" id="A0A1W6ZCD9"/>
<dbReference type="InterPro" id="IPR013785">
    <property type="entry name" value="Aldolase_TIM"/>
</dbReference>
<evidence type="ECO:0000256" key="7">
    <source>
        <dbReference type="ARBA" id="ARBA00022755"/>
    </source>
</evidence>
<feature type="binding site" evidence="13">
    <location>
        <position position="246"/>
    </location>
    <ligand>
        <name>NAD(+)</name>
        <dbReference type="ChEBI" id="CHEBI:57540"/>
    </ligand>
</feature>
<dbReference type="Gene3D" id="3.20.20.70">
    <property type="entry name" value="Aldolase class I"/>
    <property type="match status" value="1"/>
</dbReference>
<keyword evidence="11 17" id="KW-0129">CBS domain</keyword>
<feature type="binding site" evidence="13">
    <location>
        <position position="301"/>
    </location>
    <ligand>
        <name>IMP</name>
        <dbReference type="ChEBI" id="CHEBI:58053"/>
    </ligand>
</feature>
<keyword evidence="9 13" id="KW-0560">Oxidoreductase</keyword>
<dbReference type="SUPFAM" id="SSF51412">
    <property type="entry name" value="Inosine monophosphate dehydrogenase (IMPDH)"/>
    <property type="match status" value="1"/>
</dbReference>
<keyword evidence="8 13" id="KW-0630">Potassium</keyword>
<dbReference type="InterPro" id="IPR000644">
    <property type="entry name" value="CBS_dom"/>
</dbReference>
<keyword evidence="6 13" id="KW-0332">GMP biosynthesis</keyword>
<feature type="binding site" evidence="15">
    <location>
        <begin position="246"/>
        <end position="248"/>
    </location>
    <ligand>
        <name>NAD(+)</name>
        <dbReference type="ChEBI" id="CHEBI:57540"/>
    </ligand>
</feature>
<keyword evidence="7 13" id="KW-0658">Purine biosynthesis</keyword>
<dbReference type="InterPro" id="IPR046342">
    <property type="entry name" value="CBS_dom_sf"/>
</dbReference>
<keyword evidence="5" id="KW-0677">Repeat</keyword>
<evidence type="ECO:0000256" key="6">
    <source>
        <dbReference type="ARBA" id="ARBA00022749"/>
    </source>
</evidence>
<comment type="cofactor">
    <cofactor evidence="1 13">
        <name>K(+)</name>
        <dbReference type="ChEBI" id="CHEBI:29103"/>
    </cofactor>
</comment>
<dbReference type="Pfam" id="PF00478">
    <property type="entry name" value="IMPDH"/>
    <property type="match status" value="1"/>
</dbReference>
<dbReference type="STRING" id="463040.CAL15_09070"/>
<comment type="activity regulation">
    <text evidence="13">Mycophenolic acid (MPA) is a non-competitive inhibitor that prevents formation of the closed enzyme conformation by binding to the same site as the amobile flap. In contrast, mizoribine monophosphate (MZP) is a competitive inhibitor that induces the closed conformation. MPA is a potent inhibitor of mammalian IMPDHs but a poor inhibitor of the bacterial enzymes. MZP is a more potent inhibitor of bacterial IMPDH.</text>
</comment>
<feature type="binding site" description="in other chain" evidence="13 16">
    <location>
        <position position="300"/>
    </location>
    <ligand>
        <name>K(+)</name>
        <dbReference type="ChEBI" id="CHEBI:29103"/>
        <note>ligand shared between two tetrameric partners</note>
    </ligand>
</feature>
<evidence type="ECO:0000256" key="4">
    <source>
        <dbReference type="ARBA" id="ARBA00022723"/>
    </source>
</evidence>
<comment type="caution">
    <text evidence="13">Lacks conserved residue(s) required for the propagation of feature annotation.</text>
</comment>
<dbReference type="SMART" id="SM00116">
    <property type="entry name" value="CBS"/>
    <property type="match status" value="2"/>
</dbReference>
<feature type="active site" description="Proton acceptor" evidence="13 14">
    <location>
        <position position="399"/>
    </location>
</feature>
<feature type="binding site" evidence="13">
    <location>
        <begin position="359"/>
        <end position="360"/>
    </location>
    <ligand>
        <name>IMP</name>
        <dbReference type="ChEBI" id="CHEBI:58053"/>
    </ligand>
</feature>
<evidence type="ECO:0000256" key="17">
    <source>
        <dbReference type="PROSITE-ProRule" id="PRU00703"/>
    </source>
</evidence>
<evidence type="ECO:0000256" key="2">
    <source>
        <dbReference type="ARBA" id="ARBA00005502"/>
    </source>
</evidence>
<comment type="pathway">
    <text evidence="13 19">Purine metabolism; XMP biosynthesis via de novo pathway; XMP from IMP: step 1/1.</text>
</comment>
<evidence type="ECO:0000256" key="3">
    <source>
        <dbReference type="ARBA" id="ARBA00011881"/>
    </source>
</evidence>
<dbReference type="PIRSF" id="PIRSF000130">
    <property type="entry name" value="IMPDH"/>
    <property type="match status" value="1"/>
</dbReference>
<dbReference type="GO" id="GO:0003938">
    <property type="term" value="F:IMP dehydrogenase activity"/>
    <property type="evidence" value="ECO:0007669"/>
    <property type="project" value="UniProtKB-UniRule"/>
</dbReference>
<dbReference type="CDD" id="cd00381">
    <property type="entry name" value="IMPDH"/>
    <property type="match status" value="1"/>
</dbReference>
<dbReference type="PROSITE" id="PS51371">
    <property type="entry name" value="CBS"/>
    <property type="match status" value="2"/>
</dbReference>
<sequence length="486" mass="51908">MRLVQQALTFDDVLLVPAYSEVLPRDTSLATRLTRNITLNIPLVSAAMDTVTESRLAIAMAQEGGIGIIHKNLSADAQAKEVSRVKRHEFGIVIDPVTVSPDMKVRDAIALQRQHGFSGLPVVEGKKLVGIVTNRDLRFEDRLDQPLRNIMTPQDRLVTMKEGATLTEAQALMHKHRLERVLIVNDAFELRGLATVKDIVKNTEHPIANKDALGQLRVGAAVGVGEGTEERVEKLVAAGVDVIVVDTAHGHSKGVLDRVRWVKKNFPNVEVIGGNIATAEAARALVEHGADGVKVGIGPGSICTTRVVAGVGVPQITAISDVAAALEGTGVPLIADGGIRYSGDIAKALSAGAFSCMMGGMFAGTEEAPGEVVLYQGRSYKSYRGMGSLGAMTEGSADRYFQDPANNADKLVPEGIEGRVPYKGSVLAIIFQLVGGIRASMGYCGCASIDEMRTQTQFVQITSAGFRESHVHDVQITKEAPNYRAD</sequence>
<dbReference type="EMBL" id="CP021111">
    <property type="protein sequence ID" value="ARP94524.1"/>
    <property type="molecule type" value="Genomic_DNA"/>
</dbReference>
<evidence type="ECO:0000256" key="16">
    <source>
        <dbReference type="PIRSR" id="PIRSR000130-4"/>
    </source>
</evidence>
<accession>A0A1W6ZCD9</accession>
<comment type="subunit">
    <text evidence="3 13">Homotetramer.</text>
</comment>
<feature type="binding site" evidence="13">
    <location>
        <position position="414"/>
    </location>
    <ligand>
        <name>IMP</name>
        <dbReference type="ChEBI" id="CHEBI:58053"/>
    </ligand>
</feature>
<dbReference type="PANTHER" id="PTHR11911">
    <property type="entry name" value="INOSINE-5-MONOPHOSPHATE DEHYDROGENASE RELATED"/>
    <property type="match status" value="1"/>
</dbReference>
<evidence type="ECO:0000256" key="15">
    <source>
        <dbReference type="PIRSR" id="PIRSR000130-3"/>
    </source>
</evidence>
<evidence type="ECO:0000313" key="21">
    <source>
        <dbReference type="EMBL" id="ARP94524.1"/>
    </source>
</evidence>
<feature type="active site" description="Thioimidate intermediate" evidence="13 14">
    <location>
        <position position="303"/>
    </location>
</feature>
<keyword evidence="10 13" id="KW-0520">NAD</keyword>
<comment type="similarity">
    <text evidence="2 13 18">Belongs to the IMPDH/GMPR family.</text>
</comment>
<dbReference type="PROSITE" id="PS00487">
    <property type="entry name" value="IMP_DH_GMP_RED"/>
    <property type="match status" value="1"/>
</dbReference>
<dbReference type="GO" id="GO:0000166">
    <property type="term" value="F:nucleotide binding"/>
    <property type="evidence" value="ECO:0007669"/>
    <property type="project" value="UniProtKB-UniRule"/>
</dbReference>
<keyword evidence="22" id="KW-1185">Reference proteome</keyword>
<feature type="binding site" evidence="13">
    <location>
        <position position="469"/>
    </location>
    <ligand>
        <name>K(+)</name>
        <dbReference type="ChEBI" id="CHEBI:29103"/>
        <note>ligand shared between two tetrameric partners</note>
    </ligand>
</feature>
<dbReference type="Proteomes" id="UP000194161">
    <property type="component" value="Chromosome"/>
</dbReference>
<dbReference type="NCBIfam" id="TIGR01302">
    <property type="entry name" value="IMP_dehydrog"/>
    <property type="match status" value="1"/>
</dbReference>
<dbReference type="SUPFAM" id="SSF54631">
    <property type="entry name" value="CBS-domain pair"/>
    <property type="match status" value="1"/>
</dbReference>
<organism evidence="21 22">
    <name type="scientific">Bordetella genomosp. 13</name>
    <dbReference type="NCBI Taxonomy" id="463040"/>
    <lineage>
        <taxon>Bacteria</taxon>
        <taxon>Pseudomonadati</taxon>
        <taxon>Pseudomonadota</taxon>
        <taxon>Betaproteobacteria</taxon>
        <taxon>Burkholderiales</taxon>
        <taxon>Alcaligenaceae</taxon>
        <taxon>Bordetella</taxon>
    </lineage>
</organism>
<evidence type="ECO:0000256" key="13">
    <source>
        <dbReference type="HAMAP-Rule" id="MF_01964"/>
    </source>
</evidence>
<dbReference type="InterPro" id="IPR005990">
    <property type="entry name" value="IMP_DH"/>
</dbReference>
<evidence type="ECO:0000256" key="9">
    <source>
        <dbReference type="ARBA" id="ARBA00023002"/>
    </source>
</evidence>
<evidence type="ECO:0000256" key="14">
    <source>
        <dbReference type="PIRSR" id="PIRSR000130-1"/>
    </source>
</evidence>
<name>A0A1W6ZCD9_9BORD</name>
<dbReference type="FunFam" id="3.20.20.70:FF:000003">
    <property type="entry name" value="GMP reductase"/>
    <property type="match status" value="1"/>
</dbReference>
<feature type="domain" description="CBS" evidence="20">
    <location>
        <begin position="92"/>
        <end position="147"/>
    </location>
</feature>
<evidence type="ECO:0000313" key="22">
    <source>
        <dbReference type="Proteomes" id="UP000194161"/>
    </source>
</evidence>
<dbReference type="EC" id="1.1.1.205" evidence="13 19"/>
<feature type="binding site" description="in other chain" evidence="13 16">
    <location>
        <position position="303"/>
    </location>
    <ligand>
        <name>K(+)</name>
        <dbReference type="ChEBI" id="CHEBI:29103"/>
        <note>ligand shared between two tetrameric partners</note>
    </ligand>
</feature>
<feature type="binding site" evidence="13">
    <location>
        <position position="470"/>
    </location>
    <ligand>
        <name>K(+)</name>
        <dbReference type="ChEBI" id="CHEBI:29103"/>
        <note>ligand shared between two tetrameric partners</note>
    </ligand>
</feature>
<protein>
    <recommendedName>
        <fullName evidence="13 19">Inosine-5'-monophosphate dehydrogenase</fullName>
        <shortName evidence="13">IMP dehydrogenase</shortName>
        <shortName evidence="13">IMPD</shortName>
        <shortName evidence="13">IMPDH</shortName>
        <ecNumber evidence="13 19">1.1.1.205</ecNumber>
    </recommendedName>
</protein>